<evidence type="ECO:0000256" key="11">
    <source>
        <dbReference type="ARBA" id="ARBA00023315"/>
    </source>
</evidence>
<evidence type="ECO:0000256" key="5">
    <source>
        <dbReference type="ARBA" id="ARBA00018522"/>
    </source>
</evidence>
<proteinExistence type="inferred from homology"/>
<comment type="pathway">
    <text evidence="2">Amino-acid biosynthesis; L-cysteine biosynthesis; L-cysteine from L-serine: step 1/2.</text>
</comment>
<dbReference type="PIRSF" id="PIRSF000441">
    <property type="entry name" value="CysE"/>
    <property type="match status" value="1"/>
</dbReference>
<feature type="region of interest" description="Disordered" evidence="15">
    <location>
        <begin position="205"/>
        <end position="224"/>
    </location>
</feature>
<keyword evidence="10" id="KW-0198">Cysteine biosynthesis</keyword>
<dbReference type="InterPro" id="IPR053376">
    <property type="entry name" value="Serine_acetyltransferase"/>
</dbReference>
<keyword evidence="17" id="KW-1185">Reference proteome</keyword>
<dbReference type="NCBIfam" id="TIGR01172">
    <property type="entry name" value="cysE"/>
    <property type="match status" value="1"/>
</dbReference>
<name>A0A510Y8I8_MARHA</name>
<evidence type="ECO:0000256" key="7">
    <source>
        <dbReference type="ARBA" id="ARBA00022605"/>
    </source>
</evidence>
<evidence type="ECO:0000256" key="15">
    <source>
        <dbReference type="SAM" id="MobiDB-lite"/>
    </source>
</evidence>
<dbReference type="CDD" id="cd03354">
    <property type="entry name" value="LbH_SAT"/>
    <property type="match status" value="1"/>
</dbReference>
<comment type="catalytic activity">
    <reaction evidence="12 14">
        <text>L-serine + acetyl-CoA = O-acetyl-L-serine + CoA</text>
        <dbReference type="Rhea" id="RHEA:24560"/>
        <dbReference type="ChEBI" id="CHEBI:33384"/>
        <dbReference type="ChEBI" id="CHEBI:57287"/>
        <dbReference type="ChEBI" id="CHEBI:57288"/>
        <dbReference type="ChEBI" id="CHEBI:58340"/>
        <dbReference type="EC" id="2.3.1.30"/>
    </reaction>
</comment>
<evidence type="ECO:0000256" key="9">
    <source>
        <dbReference type="ARBA" id="ARBA00022737"/>
    </source>
</evidence>
<dbReference type="OrthoDB" id="9801456at2"/>
<dbReference type="GO" id="GO:0006535">
    <property type="term" value="P:cysteine biosynthetic process from serine"/>
    <property type="evidence" value="ECO:0007669"/>
    <property type="project" value="InterPro"/>
</dbReference>
<dbReference type="Gene3D" id="1.10.3130.10">
    <property type="entry name" value="serine acetyltransferase, domain 1"/>
    <property type="match status" value="1"/>
</dbReference>
<dbReference type="EMBL" id="BJUN01000018">
    <property type="protein sequence ID" value="GEK59698.1"/>
    <property type="molecule type" value="Genomic_DNA"/>
</dbReference>
<comment type="similarity">
    <text evidence="3 14">Belongs to the transferase hexapeptide repeat family.</text>
</comment>
<dbReference type="GO" id="GO:0005737">
    <property type="term" value="C:cytoplasm"/>
    <property type="evidence" value="ECO:0007669"/>
    <property type="project" value="UniProtKB-SubCell"/>
</dbReference>
<comment type="caution">
    <text evidence="16">The sequence shown here is derived from an EMBL/GenBank/DDBJ whole genome shotgun (WGS) entry which is preliminary data.</text>
</comment>
<dbReference type="EC" id="2.3.1.30" evidence="4 14"/>
<dbReference type="GO" id="GO:0009001">
    <property type="term" value="F:serine O-acetyltransferase activity"/>
    <property type="evidence" value="ECO:0007669"/>
    <property type="project" value="UniProtKB-EC"/>
</dbReference>
<dbReference type="InterPro" id="IPR005881">
    <property type="entry name" value="Ser_O-AcTrfase"/>
</dbReference>
<dbReference type="AlphaFoldDB" id="A0A510Y8I8"/>
<evidence type="ECO:0000256" key="8">
    <source>
        <dbReference type="ARBA" id="ARBA00022679"/>
    </source>
</evidence>
<dbReference type="Pfam" id="PF00132">
    <property type="entry name" value="Hexapep"/>
    <property type="match status" value="1"/>
</dbReference>
<dbReference type="Proteomes" id="UP000321051">
    <property type="component" value="Unassembled WGS sequence"/>
</dbReference>
<dbReference type="InterPro" id="IPR001451">
    <property type="entry name" value="Hexapep"/>
</dbReference>
<gene>
    <name evidence="16" type="ORF">MHA01_26030</name>
</gene>
<evidence type="ECO:0000313" key="16">
    <source>
        <dbReference type="EMBL" id="GEK59698.1"/>
    </source>
</evidence>
<dbReference type="RefSeq" id="WP_079475087.1">
    <property type="nucleotide sequence ID" value="NZ_BJUN01000018.1"/>
</dbReference>
<dbReference type="STRING" id="1371.GCA_900166605_01222"/>
<evidence type="ECO:0000256" key="1">
    <source>
        <dbReference type="ARBA" id="ARBA00004496"/>
    </source>
</evidence>
<dbReference type="FunFam" id="1.10.3130.10:FF:000002">
    <property type="entry name" value="Serine acetyltransferase"/>
    <property type="match status" value="1"/>
</dbReference>
<dbReference type="PANTHER" id="PTHR42811">
    <property type="entry name" value="SERINE ACETYLTRANSFERASE"/>
    <property type="match status" value="1"/>
</dbReference>
<evidence type="ECO:0000256" key="13">
    <source>
        <dbReference type="ARBA" id="ARBA00053848"/>
    </source>
</evidence>
<keyword evidence="8 14" id="KW-0808">Transferase</keyword>
<dbReference type="Gene3D" id="2.160.10.10">
    <property type="entry name" value="Hexapeptide repeat proteins"/>
    <property type="match status" value="1"/>
</dbReference>
<dbReference type="InterPro" id="IPR045304">
    <property type="entry name" value="LbH_SAT"/>
</dbReference>
<dbReference type="SUPFAM" id="SSF51161">
    <property type="entry name" value="Trimeric LpxA-like enzymes"/>
    <property type="match status" value="1"/>
</dbReference>
<evidence type="ECO:0000256" key="14">
    <source>
        <dbReference type="PIRNR" id="PIRNR000441"/>
    </source>
</evidence>
<evidence type="ECO:0000256" key="4">
    <source>
        <dbReference type="ARBA" id="ARBA00013266"/>
    </source>
</evidence>
<keyword evidence="11 14" id="KW-0012">Acyltransferase</keyword>
<evidence type="ECO:0000256" key="2">
    <source>
        <dbReference type="ARBA" id="ARBA00004876"/>
    </source>
</evidence>
<evidence type="ECO:0000256" key="12">
    <source>
        <dbReference type="ARBA" id="ARBA00049486"/>
    </source>
</evidence>
<evidence type="ECO:0000313" key="17">
    <source>
        <dbReference type="Proteomes" id="UP000321051"/>
    </source>
</evidence>
<evidence type="ECO:0000256" key="6">
    <source>
        <dbReference type="ARBA" id="ARBA00022490"/>
    </source>
</evidence>
<accession>A0A510Y8I8</accession>
<reference evidence="16 17" key="1">
    <citation type="submission" date="2019-07" db="EMBL/GenBank/DDBJ databases">
        <title>Whole genome shotgun sequence of Marinococcus halophilus NBRC 102359.</title>
        <authorList>
            <person name="Hosoyama A."/>
            <person name="Uohara A."/>
            <person name="Ohji S."/>
            <person name="Ichikawa N."/>
        </authorList>
    </citation>
    <scope>NUCLEOTIDE SEQUENCE [LARGE SCALE GENOMIC DNA]</scope>
    <source>
        <strain evidence="16 17">NBRC 102359</strain>
    </source>
</reference>
<keyword evidence="7" id="KW-0028">Amino-acid biosynthesis</keyword>
<dbReference type="InterPro" id="IPR011004">
    <property type="entry name" value="Trimer_LpxA-like_sf"/>
</dbReference>
<protein>
    <recommendedName>
        <fullName evidence="5 14">Serine acetyltransferase</fullName>
        <ecNumber evidence="4 14">2.3.1.30</ecNumber>
    </recommendedName>
</protein>
<organism evidence="16 17">
    <name type="scientific">Marinococcus halophilus</name>
    <dbReference type="NCBI Taxonomy" id="1371"/>
    <lineage>
        <taxon>Bacteria</taxon>
        <taxon>Bacillati</taxon>
        <taxon>Bacillota</taxon>
        <taxon>Bacilli</taxon>
        <taxon>Bacillales</taxon>
        <taxon>Bacillaceae</taxon>
        <taxon>Marinococcus</taxon>
    </lineage>
</organism>
<dbReference type="InterPro" id="IPR042122">
    <property type="entry name" value="Ser_AcTrfase_N_sf"/>
</dbReference>
<comment type="subcellular location">
    <subcellularLocation>
        <location evidence="1">Cytoplasm</location>
    </subcellularLocation>
</comment>
<evidence type="ECO:0000256" key="10">
    <source>
        <dbReference type="ARBA" id="ARBA00023192"/>
    </source>
</evidence>
<comment type="function">
    <text evidence="13">Catalyzes the acetylation of serine by acetyl-CoA to produce O-acetylserine (OAS).</text>
</comment>
<keyword evidence="6" id="KW-0963">Cytoplasm</keyword>
<evidence type="ECO:0000256" key="3">
    <source>
        <dbReference type="ARBA" id="ARBA00007274"/>
    </source>
</evidence>
<dbReference type="UniPathway" id="UPA00136">
    <property type="reaction ID" value="UER00199"/>
</dbReference>
<sequence length="224" mass="24786">MWKTLKNDLDVVFDQDPAARNRLEVVFTYAGVHAVWSHRFAHWLWKKKMFFFSRVISQLSRFITGIEIHPGAVVGERLFIDHGMGVVIGETCEIGDNVTIFQGVTLGGTGKEKGKRHPTIEDHVLIASGAKVLGSMTIGKHSRIGAGSVVLNEVPPNSTVVGIPGKVVVQDGVKINRNSLDHQNLPDPVADKIRSLEAEIEMLKERLPEHENADNEQSVKGREQ</sequence>
<dbReference type="FunFam" id="2.160.10.10:FF:000007">
    <property type="entry name" value="Serine acetyltransferase"/>
    <property type="match status" value="1"/>
</dbReference>
<keyword evidence="9" id="KW-0677">Repeat</keyword>
<dbReference type="NCBIfam" id="NF041874">
    <property type="entry name" value="EPS_EpsC"/>
    <property type="match status" value="1"/>
</dbReference>